<dbReference type="EMBL" id="JBAHYK010001398">
    <property type="protein sequence ID" value="KAL0568170.1"/>
    <property type="molecule type" value="Genomic_DNA"/>
</dbReference>
<protein>
    <recommendedName>
        <fullName evidence="1">DUF6593 domain-containing protein</fullName>
    </recommendedName>
</protein>
<organism evidence="2 3">
    <name type="scientific">Marasmius crinis-equi</name>
    <dbReference type="NCBI Taxonomy" id="585013"/>
    <lineage>
        <taxon>Eukaryota</taxon>
        <taxon>Fungi</taxon>
        <taxon>Dikarya</taxon>
        <taxon>Basidiomycota</taxon>
        <taxon>Agaricomycotina</taxon>
        <taxon>Agaricomycetes</taxon>
        <taxon>Agaricomycetidae</taxon>
        <taxon>Agaricales</taxon>
        <taxon>Marasmiineae</taxon>
        <taxon>Marasmiaceae</taxon>
        <taxon>Marasmius</taxon>
    </lineage>
</organism>
<proteinExistence type="predicted"/>
<keyword evidence="3" id="KW-1185">Reference proteome</keyword>
<evidence type="ECO:0000313" key="3">
    <source>
        <dbReference type="Proteomes" id="UP001465976"/>
    </source>
</evidence>
<sequence>MDLIISEDDRAKTTTFSLATGQPVYQVTVQSRGSFRSETRTISKFQHPGAPPTDIGMVELHSMSSDICQFWGRDIRPRTDMNSLSGAKGFTSSVNGQQYKWKRKLKKAELTDKFRNTVAVYEDSRSGRLSSKGKTPAKLSVTPAAMGFLDEIIVTFVYIEQKIKEEAEVIGAAGEVVGAVAGA</sequence>
<dbReference type="InterPro" id="IPR046528">
    <property type="entry name" value="DUF6593"/>
</dbReference>
<accession>A0ABR3EZ11</accession>
<comment type="caution">
    <text evidence="2">The sequence shown here is derived from an EMBL/GenBank/DDBJ whole genome shotgun (WGS) entry which is preliminary data.</text>
</comment>
<reference evidence="2 3" key="1">
    <citation type="submission" date="2024-02" db="EMBL/GenBank/DDBJ databases">
        <title>A draft genome for the cacao thread blight pathogen Marasmius crinis-equi.</title>
        <authorList>
            <person name="Cohen S.P."/>
            <person name="Baruah I.K."/>
            <person name="Amoako-Attah I."/>
            <person name="Bukari Y."/>
            <person name="Meinhardt L.W."/>
            <person name="Bailey B.A."/>
        </authorList>
    </citation>
    <scope>NUCLEOTIDE SEQUENCE [LARGE SCALE GENOMIC DNA]</scope>
    <source>
        <strain evidence="2 3">GH-76</strain>
    </source>
</reference>
<name>A0ABR3EZ11_9AGAR</name>
<dbReference type="Proteomes" id="UP001465976">
    <property type="component" value="Unassembled WGS sequence"/>
</dbReference>
<dbReference type="Pfam" id="PF20236">
    <property type="entry name" value="DUF6593"/>
    <property type="match status" value="1"/>
</dbReference>
<evidence type="ECO:0000259" key="1">
    <source>
        <dbReference type="Pfam" id="PF20236"/>
    </source>
</evidence>
<gene>
    <name evidence="2" type="ORF">V5O48_013820</name>
</gene>
<feature type="domain" description="DUF6593" evidence="1">
    <location>
        <begin position="12"/>
        <end position="164"/>
    </location>
</feature>
<evidence type="ECO:0000313" key="2">
    <source>
        <dbReference type="EMBL" id="KAL0568170.1"/>
    </source>
</evidence>